<dbReference type="Gramene" id="ERN11420">
    <property type="protein sequence ID" value="ERN11420"/>
    <property type="gene ID" value="AMTR_s00022p00036270"/>
</dbReference>
<protein>
    <recommendedName>
        <fullName evidence="3">DC1 domain-containing protein</fullName>
    </recommendedName>
</protein>
<dbReference type="InterPro" id="IPR004146">
    <property type="entry name" value="DC1"/>
</dbReference>
<dbReference type="PANTHER" id="PTHR47841">
    <property type="entry name" value="DIACYLGLYCEROL KINASE THETA-LIKE-RELATED"/>
    <property type="match status" value="1"/>
</dbReference>
<feature type="domain" description="DC1" evidence="3">
    <location>
        <begin position="42"/>
        <end position="86"/>
    </location>
</feature>
<keyword evidence="1" id="KW-0677">Repeat</keyword>
<evidence type="ECO:0000313" key="4">
    <source>
        <dbReference type="EMBL" id="ERN11420.1"/>
    </source>
</evidence>
<gene>
    <name evidence="4" type="ORF">AMTR_s00022p00036270</name>
</gene>
<dbReference type="SUPFAM" id="SSF57889">
    <property type="entry name" value="Cysteine-rich domain"/>
    <property type="match status" value="2"/>
</dbReference>
<dbReference type="HOGENOM" id="CLU_074924_0_0_1"/>
<feature type="region of interest" description="Disordered" evidence="2">
    <location>
        <begin position="1"/>
        <end position="27"/>
    </location>
</feature>
<dbReference type="eggNOG" id="ENOG502QW6T">
    <property type="taxonomic scope" value="Eukaryota"/>
</dbReference>
<organism evidence="4 5">
    <name type="scientific">Amborella trichopoda</name>
    <dbReference type="NCBI Taxonomy" id="13333"/>
    <lineage>
        <taxon>Eukaryota</taxon>
        <taxon>Viridiplantae</taxon>
        <taxon>Streptophyta</taxon>
        <taxon>Embryophyta</taxon>
        <taxon>Tracheophyta</taxon>
        <taxon>Spermatophyta</taxon>
        <taxon>Magnoliopsida</taxon>
        <taxon>Amborellales</taxon>
        <taxon>Amborellaceae</taxon>
        <taxon>Amborella</taxon>
    </lineage>
</organism>
<evidence type="ECO:0000256" key="1">
    <source>
        <dbReference type="ARBA" id="ARBA00022737"/>
    </source>
</evidence>
<reference evidence="5" key="1">
    <citation type="journal article" date="2013" name="Science">
        <title>The Amborella genome and the evolution of flowering plants.</title>
        <authorList>
            <consortium name="Amborella Genome Project"/>
        </authorList>
    </citation>
    <scope>NUCLEOTIDE SEQUENCE [LARGE SCALE GENOMIC DNA]</scope>
</reference>
<keyword evidence="5" id="KW-1185">Reference proteome</keyword>
<dbReference type="Pfam" id="PF03107">
    <property type="entry name" value="C1_2"/>
    <property type="match status" value="3"/>
</dbReference>
<evidence type="ECO:0000259" key="3">
    <source>
        <dbReference type="Pfam" id="PF03107"/>
    </source>
</evidence>
<dbReference type="InterPro" id="IPR046349">
    <property type="entry name" value="C1-like_sf"/>
</dbReference>
<dbReference type="Proteomes" id="UP000017836">
    <property type="component" value="Unassembled WGS sequence"/>
</dbReference>
<accession>W1PVU8</accession>
<proteinExistence type="predicted"/>
<dbReference type="PANTHER" id="PTHR47841:SF3">
    <property type="entry name" value="OS09G0492800 PROTEIN"/>
    <property type="match status" value="1"/>
</dbReference>
<sequence length="272" mass="29852">MAWSRGPSSSVSKKTKSFNRNPSIQMDVSPQTQIKQGEILHFSHPNHPLSLISIPYLFTCMGCKEYGAGQRYRCNLCNFDLHEFCALAPSHLQNHPLHPKHPLVFSTKPSTRFLKPKCEICSKTTKGFAYRCTACYFEMHPCCSKLSIDMKYPTHEHTLKLSPATLMGDGSFWCQVCGRKRSGWLYNCTNCRYGVHAVCAKDAINGLHKEGLIAPIKPSVLGVAARFASQSVLGFIGGLIEGLGEGVGEAIIESAGRGLGDGNTRQIKGLTS</sequence>
<dbReference type="EMBL" id="KI392687">
    <property type="protein sequence ID" value="ERN11420.1"/>
    <property type="molecule type" value="Genomic_DNA"/>
</dbReference>
<feature type="domain" description="DC1" evidence="3">
    <location>
        <begin position="153"/>
        <end position="200"/>
    </location>
</feature>
<evidence type="ECO:0000256" key="2">
    <source>
        <dbReference type="SAM" id="MobiDB-lite"/>
    </source>
</evidence>
<dbReference type="OMA" id="CCAMLNT"/>
<feature type="domain" description="DC1" evidence="3">
    <location>
        <begin position="96"/>
        <end position="143"/>
    </location>
</feature>
<evidence type="ECO:0000313" key="5">
    <source>
        <dbReference type="Proteomes" id="UP000017836"/>
    </source>
</evidence>
<dbReference type="AlphaFoldDB" id="W1PVU8"/>
<dbReference type="OrthoDB" id="1909414at2759"/>
<name>W1PVU8_AMBTC</name>